<dbReference type="Gene3D" id="1.10.3720.10">
    <property type="entry name" value="MetI-like"/>
    <property type="match status" value="1"/>
</dbReference>
<feature type="transmembrane region" description="Helical" evidence="7">
    <location>
        <begin position="20"/>
        <end position="42"/>
    </location>
</feature>
<keyword evidence="6 7" id="KW-0472">Membrane</keyword>
<evidence type="ECO:0000256" key="2">
    <source>
        <dbReference type="ARBA" id="ARBA00022448"/>
    </source>
</evidence>
<evidence type="ECO:0000313" key="9">
    <source>
        <dbReference type="EMBL" id="MFD2693597.1"/>
    </source>
</evidence>
<name>A0ABW5S221_9BACL</name>
<evidence type="ECO:0000313" key="10">
    <source>
        <dbReference type="Proteomes" id="UP001597399"/>
    </source>
</evidence>
<evidence type="ECO:0000256" key="3">
    <source>
        <dbReference type="ARBA" id="ARBA00022692"/>
    </source>
</evidence>
<proteinExistence type="inferred from homology"/>
<evidence type="ECO:0000256" key="4">
    <source>
        <dbReference type="ARBA" id="ARBA00022970"/>
    </source>
</evidence>
<dbReference type="RefSeq" id="WP_253062457.1">
    <property type="nucleotide sequence ID" value="NZ_JAMXWM010000013.1"/>
</dbReference>
<dbReference type="EMBL" id="JBHUMQ010000018">
    <property type="protein sequence ID" value="MFD2693597.1"/>
    <property type="molecule type" value="Genomic_DNA"/>
</dbReference>
<dbReference type="CDD" id="cd06261">
    <property type="entry name" value="TM_PBP2"/>
    <property type="match status" value="1"/>
</dbReference>
<accession>A0ABW5S221</accession>
<dbReference type="PROSITE" id="PS50928">
    <property type="entry name" value="ABC_TM1"/>
    <property type="match status" value="1"/>
</dbReference>
<comment type="subcellular location">
    <subcellularLocation>
        <location evidence="7">Cell membrane</location>
        <topology evidence="7">Multi-pass membrane protein</topology>
    </subcellularLocation>
    <subcellularLocation>
        <location evidence="1">Membrane</location>
        <topology evidence="1">Multi-pass membrane protein</topology>
    </subcellularLocation>
</comment>
<feature type="domain" description="ABC transmembrane type-1" evidence="8">
    <location>
        <begin position="18"/>
        <end position="219"/>
    </location>
</feature>
<feature type="transmembrane region" description="Helical" evidence="7">
    <location>
        <begin position="63"/>
        <end position="85"/>
    </location>
</feature>
<dbReference type="InterPro" id="IPR000515">
    <property type="entry name" value="MetI-like"/>
</dbReference>
<protein>
    <submittedName>
        <fullName evidence="9">Amino acid ABC transporter permease</fullName>
    </submittedName>
</protein>
<evidence type="ECO:0000256" key="5">
    <source>
        <dbReference type="ARBA" id="ARBA00022989"/>
    </source>
</evidence>
<dbReference type="Pfam" id="PF00528">
    <property type="entry name" value="BPD_transp_1"/>
    <property type="match status" value="1"/>
</dbReference>
<keyword evidence="5 7" id="KW-1133">Transmembrane helix</keyword>
<dbReference type="SUPFAM" id="SSF161098">
    <property type="entry name" value="MetI-like"/>
    <property type="match status" value="1"/>
</dbReference>
<gene>
    <name evidence="9" type="ORF">ACFSUE_08145</name>
</gene>
<evidence type="ECO:0000256" key="7">
    <source>
        <dbReference type="RuleBase" id="RU363032"/>
    </source>
</evidence>
<feature type="transmembrane region" description="Helical" evidence="7">
    <location>
        <begin position="97"/>
        <end position="114"/>
    </location>
</feature>
<dbReference type="InterPro" id="IPR035906">
    <property type="entry name" value="MetI-like_sf"/>
</dbReference>
<feature type="transmembrane region" description="Helical" evidence="7">
    <location>
        <begin position="162"/>
        <end position="181"/>
    </location>
</feature>
<keyword evidence="2 7" id="KW-0813">Transport</keyword>
<dbReference type="Proteomes" id="UP001597399">
    <property type="component" value="Unassembled WGS sequence"/>
</dbReference>
<dbReference type="InterPro" id="IPR043429">
    <property type="entry name" value="ArtM/GltK/GlnP/TcyL/YhdX-like"/>
</dbReference>
<sequence length="230" mass="25859">MFEFNIFAQDFLNISTVIPSTLALALLILLISIALGGVLAFIEQKRVFVLWKVSQLFRSFLRGTPLLVQLYLAFYCLPVVLQKAALLAYLPFNQNDFNPVYTVIVAYSVHFAVFQSEIIRGSFLSVGYGQIEAAQASGFSFFQTMRRIIIPQAIIEALPNFFNSYLSVIKSLSLAFLVGVVDILAKAKLESALNFRYLESYAAAATAYWLLCSIMTYILGIYEKLIRKRA</sequence>
<comment type="caution">
    <text evidence="9">The sequence shown here is derived from an EMBL/GenBank/DDBJ whole genome shotgun (WGS) entry which is preliminary data.</text>
</comment>
<feature type="transmembrane region" description="Helical" evidence="7">
    <location>
        <begin position="201"/>
        <end position="222"/>
    </location>
</feature>
<evidence type="ECO:0000256" key="1">
    <source>
        <dbReference type="ARBA" id="ARBA00004141"/>
    </source>
</evidence>
<comment type="similarity">
    <text evidence="7">Belongs to the binding-protein-dependent transport system permease family.</text>
</comment>
<evidence type="ECO:0000259" key="8">
    <source>
        <dbReference type="PROSITE" id="PS50928"/>
    </source>
</evidence>
<keyword evidence="4" id="KW-0029">Amino-acid transport</keyword>
<dbReference type="PANTHER" id="PTHR30614">
    <property type="entry name" value="MEMBRANE COMPONENT OF AMINO ACID ABC TRANSPORTER"/>
    <property type="match status" value="1"/>
</dbReference>
<organism evidence="9 10">
    <name type="scientific">Sporolactobacillus shoreicorticis</name>
    <dbReference type="NCBI Taxonomy" id="1923877"/>
    <lineage>
        <taxon>Bacteria</taxon>
        <taxon>Bacillati</taxon>
        <taxon>Bacillota</taxon>
        <taxon>Bacilli</taxon>
        <taxon>Bacillales</taxon>
        <taxon>Sporolactobacillaceae</taxon>
        <taxon>Sporolactobacillus</taxon>
    </lineage>
</organism>
<evidence type="ECO:0000256" key="6">
    <source>
        <dbReference type="ARBA" id="ARBA00023136"/>
    </source>
</evidence>
<keyword evidence="3 7" id="KW-0812">Transmembrane</keyword>
<reference evidence="10" key="1">
    <citation type="journal article" date="2019" name="Int. J. Syst. Evol. Microbiol.">
        <title>The Global Catalogue of Microorganisms (GCM) 10K type strain sequencing project: providing services to taxonomists for standard genome sequencing and annotation.</title>
        <authorList>
            <consortium name="The Broad Institute Genomics Platform"/>
            <consortium name="The Broad Institute Genome Sequencing Center for Infectious Disease"/>
            <person name="Wu L."/>
            <person name="Ma J."/>
        </authorList>
    </citation>
    <scope>NUCLEOTIDE SEQUENCE [LARGE SCALE GENOMIC DNA]</scope>
    <source>
        <strain evidence="10">TISTR 2466</strain>
    </source>
</reference>
<dbReference type="PANTHER" id="PTHR30614:SF0">
    <property type="entry name" value="L-CYSTINE TRANSPORT SYSTEM PERMEASE PROTEIN TCYL"/>
    <property type="match status" value="1"/>
</dbReference>
<keyword evidence="10" id="KW-1185">Reference proteome</keyword>